<keyword evidence="3" id="KW-1185">Reference proteome</keyword>
<accession>A0A183PR66</accession>
<feature type="region of interest" description="Disordered" evidence="1">
    <location>
        <begin position="48"/>
        <end position="81"/>
    </location>
</feature>
<feature type="compositionally biased region" description="Low complexity" evidence="1">
    <location>
        <begin position="54"/>
        <end position="67"/>
    </location>
</feature>
<dbReference type="Proteomes" id="UP000269396">
    <property type="component" value="Unassembled WGS sequence"/>
</dbReference>
<dbReference type="AlphaFoldDB" id="A0A183PR66"/>
<reference evidence="2 3" key="1">
    <citation type="submission" date="2018-11" db="EMBL/GenBank/DDBJ databases">
        <authorList>
            <consortium name="Pathogen Informatics"/>
        </authorList>
    </citation>
    <scope>NUCLEOTIDE SEQUENCE [LARGE SCALE GENOMIC DNA]</scope>
    <source>
        <strain>Denwood</strain>
        <strain evidence="3">Zambia</strain>
    </source>
</reference>
<proteinExistence type="predicted"/>
<protein>
    <submittedName>
        <fullName evidence="2">Uncharacterized protein</fullName>
    </submittedName>
</protein>
<organism evidence="2 3">
    <name type="scientific">Schistosoma mattheei</name>
    <dbReference type="NCBI Taxonomy" id="31246"/>
    <lineage>
        <taxon>Eukaryota</taxon>
        <taxon>Metazoa</taxon>
        <taxon>Spiralia</taxon>
        <taxon>Lophotrochozoa</taxon>
        <taxon>Platyhelminthes</taxon>
        <taxon>Trematoda</taxon>
        <taxon>Digenea</taxon>
        <taxon>Strigeidida</taxon>
        <taxon>Schistosomatoidea</taxon>
        <taxon>Schistosomatidae</taxon>
        <taxon>Schistosoma</taxon>
    </lineage>
</organism>
<evidence type="ECO:0000256" key="1">
    <source>
        <dbReference type="SAM" id="MobiDB-lite"/>
    </source>
</evidence>
<evidence type="ECO:0000313" key="3">
    <source>
        <dbReference type="Proteomes" id="UP000269396"/>
    </source>
</evidence>
<dbReference type="STRING" id="31246.A0A183PR66"/>
<name>A0A183PR66_9TREM</name>
<evidence type="ECO:0000313" key="2">
    <source>
        <dbReference type="EMBL" id="VDP72520.1"/>
    </source>
</evidence>
<sequence>MPSTNSNYNINSMASNCTESIPIFDHHKTSNMSKSALLREQFFSSMIGEADRNQQTQQHQSLESSSELPRKPKVLLQYRDL</sequence>
<gene>
    <name evidence="2" type="ORF">SMTD_LOCUS16851</name>
</gene>
<dbReference type="EMBL" id="UZAL01037789">
    <property type="protein sequence ID" value="VDP72520.1"/>
    <property type="molecule type" value="Genomic_DNA"/>
</dbReference>